<feature type="domain" description="Myb-like" evidence="6">
    <location>
        <begin position="9"/>
        <end position="61"/>
    </location>
</feature>
<dbReference type="PANTHER" id="PTHR10641:SF1388">
    <property type="entry name" value="MYB TRANSCRIPTION FACTOR"/>
    <property type="match status" value="1"/>
</dbReference>
<dbReference type="PANTHER" id="PTHR10641">
    <property type="entry name" value="MYB FAMILY TRANSCRIPTION FACTOR"/>
    <property type="match status" value="1"/>
</dbReference>
<dbReference type="InterPro" id="IPR001005">
    <property type="entry name" value="SANT/Myb"/>
</dbReference>
<comment type="caution">
    <text evidence="8">The sequence shown here is derived from an EMBL/GenBank/DDBJ whole genome shotgun (WGS) entry which is preliminary data.</text>
</comment>
<feature type="domain" description="HTH myb-type" evidence="7">
    <location>
        <begin position="9"/>
        <end position="61"/>
    </location>
</feature>
<name>A0A371HZG5_MUCPR</name>
<dbReference type="SUPFAM" id="SSF46689">
    <property type="entry name" value="Homeodomain-like"/>
    <property type="match status" value="1"/>
</dbReference>
<dbReference type="PROSITE" id="PS50090">
    <property type="entry name" value="MYB_LIKE"/>
    <property type="match status" value="2"/>
</dbReference>
<evidence type="ECO:0000259" key="7">
    <source>
        <dbReference type="PROSITE" id="PS51294"/>
    </source>
</evidence>
<comment type="subcellular location">
    <subcellularLocation>
        <location evidence="1">Nucleus</location>
    </subcellularLocation>
</comment>
<dbReference type="InterPro" id="IPR015495">
    <property type="entry name" value="Myb_TF_plants"/>
</dbReference>
<proteinExistence type="predicted"/>
<keyword evidence="2" id="KW-0677">Repeat</keyword>
<gene>
    <name evidence="8" type="primary">MYB15</name>
    <name evidence="8" type="ORF">CR513_07652</name>
</gene>
<evidence type="ECO:0000256" key="4">
    <source>
        <dbReference type="ARBA" id="ARBA00023242"/>
    </source>
</evidence>
<protein>
    <submittedName>
        <fullName evidence="8">Transcription factor MYB15</fullName>
    </submittedName>
</protein>
<dbReference type="SMART" id="SM00717">
    <property type="entry name" value="SANT"/>
    <property type="match status" value="2"/>
</dbReference>
<dbReference type="FunFam" id="1.10.10.60:FF:000001">
    <property type="entry name" value="MYB-related transcription factor"/>
    <property type="match status" value="1"/>
</dbReference>
<evidence type="ECO:0000259" key="6">
    <source>
        <dbReference type="PROSITE" id="PS50090"/>
    </source>
</evidence>
<dbReference type="PROSITE" id="PS51294">
    <property type="entry name" value="HTH_MYB"/>
    <property type="match status" value="2"/>
</dbReference>
<dbReference type="STRING" id="157652.A0A371HZG5"/>
<evidence type="ECO:0000313" key="8">
    <source>
        <dbReference type="EMBL" id="RDY08153.1"/>
    </source>
</evidence>
<dbReference type="GO" id="GO:0005634">
    <property type="term" value="C:nucleus"/>
    <property type="evidence" value="ECO:0007669"/>
    <property type="project" value="UniProtKB-SubCell"/>
</dbReference>
<feature type="domain" description="Myb-like" evidence="6">
    <location>
        <begin position="62"/>
        <end position="112"/>
    </location>
</feature>
<dbReference type="InterPro" id="IPR009057">
    <property type="entry name" value="Homeodomain-like_sf"/>
</dbReference>
<evidence type="ECO:0000256" key="3">
    <source>
        <dbReference type="ARBA" id="ARBA00023125"/>
    </source>
</evidence>
<reference evidence="8" key="1">
    <citation type="submission" date="2018-05" db="EMBL/GenBank/DDBJ databases">
        <title>Draft genome of Mucuna pruriens seed.</title>
        <authorList>
            <person name="Nnadi N.E."/>
            <person name="Vos R."/>
            <person name="Hasami M.H."/>
            <person name="Devisetty U.K."/>
            <person name="Aguiy J.C."/>
        </authorList>
    </citation>
    <scope>NUCLEOTIDE SEQUENCE [LARGE SCALE GENOMIC DNA]</scope>
    <source>
        <strain evidence="8">JCA_2017</strain>
    </source>
</reference>
<dbReference type="Pfam" id="PF00249">
    <property type="entry name" value="Myb_DNA-binding"/>
    <property type="match status" value="2"/>
</dbReference>
<keyword evidence="4" id="KW-0539">Nucleus</keyword>
<feature type="domain" description="HTH myb-type" evidence="7">
    <location>
        <begin position="62"/>
        <end position="116"/>
    </location>
</feature>
<dbReference type="CDD" id="cd00167">
    <property type="entry name" value="SANT"/>
    <property type="match status" value="2"/>
</dbReference>
<dbReference type="AlphaFoldDB" id="A0A371HZG5"/>
<accession>A0A371HZG5</accession>
<dbReference type="OrthoDB" id="2143914at2759"/>
<feature type="non-terminal residue" evidence="8">
    <location>
        <position position="1"/>
    </location>
</feature>
<evidence type="ECO:0000256" key="5">
    <source>
        <dbReference type="SAM" id="MobiDB-lite"/>
    </source>
</evidence>
<sequence length="255" mass="28915">MVRTPYCDKSGLKKGTWTPEEDMKLIAHVTTYGHKNWRKMPKFAGLARCGKSCRLRWMNYLRPGIKRGNYTDEEEEIIIKLHARLGNKWSAIASHLPGRSDNEIKNHWHAHIKKRFQQDSVTIERVEASTPKHQSPVESIKEKDSVEVVASPLNSTSLATSSTTPDASPSSQSHQTSFSDFFCMMTEQAAPASDGTLVIDYFADFMEENIDPISAYSWKELYEISYFSPQFLALAPFETEPGSFCPVDDVWGLLE</sequence>
<feature type="region of interest" description="Disordered" evidence="5">
    <location>
        <begin position="154"/>
        <end position="173"/>
    </location>
</feature>
<dbReference type="GO" id="GO:0003677">
    <property type="term" value="F:DNA binding"/>
    <property type="evidence" value="ECO:0007669"/>
    <property type="project" value="UniProtKB-KW"/>
</dbReference>
<keyword evidence="9" id="KW-1185">Reference proteome</keyword>
<evidence type="ECO:0000256" key="1">
    <source>
        <dbReference type="ARBA" id="ARBA00004123"/>
    </source>
</evidence>
<feature type="region of interest" description="Disordered" evidence="5">
    <location>
        <begin position="127"/>
        <end position="146"/>
    </location>
</feature>
<dbReference type="Gene3D" id="1.10.10.60">
    <property type="entry name" value="Homeodomain-like"/>
    <property type="match status" value="2"/>
</dbReference>
<evidence type="ECO:0000313" key="9">
    <source>
        <dbReference type="Proteomes" id="UP000257109"/>
    </source>
</evidence>
<dbReference type="Proteomes" id="UP000257109">
    <property type="component" value="Unassembled WGS sequence"/>
</dbReference>
<dbReference type="InterPro" id="IPR017930">
    <property type="entry name" value="Myb_dom"/>
</dbReference>
<keyword evidence="3" id="KW-0238">DNA-binding</keyword>
<dbReference type="EMBL" id="QJKJ01001334">
    <property type="protein sequence ID" value="RDY08153.1"/>
    <property type="molecule type" value="Genomic_DNA"/>
</dbReference>
<organism evidence="8 9">
    <name type="scientific">Mucuna pruriens</name>
    <name type="common">Velvet bean</name>
    <name type="synonym">Dolichos pruriens</name>
    <dbReference type="NCBI Taxonomy" id="157652"/>
    <lineage>
        <taxon>Eukaryota</taxon>
        <taxon>Viridiplantae</taxon>
        <taxon>Streptophyta</taxon>
        <taxon>Embryophyta</taxon>
        <taxon>Tracheophyta</taxon>
        <taxon>Spermatophyta</taxon>
        <taxon>Magnoliopsida</taxon>
        <taxon>eudicotyledons</taxon>
        <taxon>Gunneridae</taxon>
        <taxon>Pentapetalae</taxon>
        <taxon>rosids</taxon>
        <taxon>fabids</taxon>
        <taxon>Fabales</taxon>
        <taxon>Fabaceae</taxon>
        <taxon>Papilionoideae</taxon>
        <taxon>50 kb inversion clade</taxon>
        <taxon>NPAAA clade</taxon>
        <taxon>indigoferoid/millettioid clade</taxon>
        <taxon>Phaseoleae</taxon>
        <taxon>Mucuna</taxon>
    </lineage>
</organism>
<evidence type="ECO:0000256" key="2">
    <source>
        <dbReference type="ARBA" id="ARBA00022737"/>
    </source>
</evidence>